<dbReference type="Gene3D" id="3.40.50.720">
    <property type="entry name" value="NAD(P)-binding Rossmann-like Domain"/>
    <property type="match status" value="1"/>
</dbReference>
<evidence type="ECO:0000313" key="5">
    <source>
        <dbReference type="EMBL" id="VVN97266.1"/>
    </source>
</evidence>
<sequence>MGDLTGKTWFITGTGSGFGRAIAQQVLQRGGNVVASSRNPDSVADILALAPERVFAASLDVTSTQQIELAVSQAQERFGQIDVLVNNAGFGLLAAIEEASDAEVRHQFDVNVFGLAAVTRAVLPGMRAVGSGRIVNISSTAGTRGGAGVGYYAASKFAVEAISESLSREGEPLGIRVLIVEPGPFRTDFSGRSITVPTTPLAVYEHAARMRKYSSALDGNQPGDPKRAAKIIIDTVLAENPPLRLVLGGEAYRGAVQSIRERLIDMERSHNIAAQADFPK</sequence>
<reference evidence="5 6" key="1">
    <citation type="submission" date="2019-09" db="EMBL/GenBank/DDBJ databases">
        <authorList>
            <person name="Chandra G."/>
            <person name="Truman W A."/>
        </authorList>
    </citation>
    <scope>NUCLEOTIDE SEQUENCE [LARGE SCALE GENOMIC DNA]</scope>
    <source>
        <strain evidence="5">PS710</strain>
    </source>
</reference>
<dbReference type="PROSITE" id="PS00061">
    <property type="entry name" value="ADH_SHORT"/>
    <property type="match status" value="1"/>
</dbReference>
<dbReference type="CDD" id="cd05374">
    <property type="entry name" value="17beta-HSD-like_SDR_c"/>
    <property type="match status" value="1"/>
</dbReference>
<proteinExistence type="inferred from homology"/>
<dbReference type="InterPro" id="IPR002347">
    <property type="entry name" value="SDR_fam"/>
</dbReference>
<evidence type="ECO:0000256" key="1">
    <source>
        <dbReference type="ARBA" id="ARBA00006484"/>
    </source>
</evidence>
<dbReference type="PRINTS" id="PR00080">
    <property type="entry name" value="SDRFAMILY"/>
</dbReference>
<dbReference type="GO" id="GO:0018498">
    <property type="term" value="F:2,3-dihydroxy-2,3-dihydro-phenylpropionate dehydrogenase activity"/>
    <property type="evidence" value="ECO:0007669"/>
    <property type="project" value="UniProtKB-EC"/>
</dbReference>
<dbReference type="AlphaFoldDB" id="A0A5E7BYM8"/>
<dbReference type="EC" id="1.3.1.87" evidence="5"/>
<dbReference type="InterPro" id="IPR036291">
    <property type="entry name" value="NAD(P)-bd_dom_sf"/>
</dbReference>
<dbReference type="RefSeq" id="WP_150764666.1">
    <property type="nucleotide sequence ID" value="NZ_CABVHW010000006.1"/>
</dbReference>
<dbReference type="InterPro" id="IPR020904">
    <property type="entry name" value="Sc_DH/Rdtase_CS"/>
</dbReference>
<dbReference type="SUPFAM" id="SSF51735">
    <property type="entry name" value="NAD(P)-binding Rossmann-fold domains"/>
    <property type="match status" value="1"/>
</dbReference>
<keyword evidence="2 5" id="KW-0560">Oxidoreductase</keyword>
<dbReference type="Pfam" id="PF00106">
    <property type="entry name" value="adh_short"/>
    <property type="match status" value="1"/>
</dbReference>
<organism evidence="5 6">
    <name type="scientific">Pseudomonas fluorescens</name>
    <dbReference type="NCBI Taxonomy" id="294"/>
    <lineage>
        <taxon>Bacteria</taxon>
        <taxon>Pseudomonadati</taxon>
        <taxon>Pseudomonadota</taxon>
        <taxon>Gammaproteobacteria</taxon>
        <taxon>Pseudomonadales</taxon>
        <taxon>Pseudomonadaceae</taxon>
        <taxon>Pseudomonas</taxon>
    </lineage>
</organism>
<evidence type="ECO:0000256" key="3">
    <source>
        <dbReference type="RuleBase" id="RU000363"/>
    </source>
</evidence>
<dbReference type="InterPro" id="IPR051911">
    <property type="entry name" value="SDR_oxidoreductase"/>
</dbReference>
<gene>
    <name evidence="5" type="primary">hcaB_3</name>
    <name evidence="5" type="ORF">PS710_02367</name>
</gene>
<dbReference type="PANTHER" id="PTHR43976">
    <property type="entry name" value="SHORT CHAIN DEHYDROGENASE"/>
    <property type="match status" value="1"/>
</dbReference>
<dbReference type="Proteomes" id="UP000381093">
    <property type="component" value="Unassembled WGS sequence"/>
</dbReference>
<evidence type="ECO:0000313" key="6">
    <source>
        <dbReference type="Proteomes" id="UP000381093"/>
    </source>
</evidence>
<dbReference type="SMART" id="SM00822">
    <property type="entry name" value="PKS_KR"/>
    <property type="match status" value="1"/>
</dbReference>
<evidence type="ECO:0000256" key="2">
    <source>
        <dbReference type="ARBA" id="ARBA00023002"/>
    </source>
</evidence>
<name>A0A5E7BYM8_PSEFL</name>
<dbReference type="PANTHER" id="PTHR43976:SF16">
    <property type="entry name" value="SHORT-CHAIN DEHYDROGENASE_REDUCTASE FAMILY PROTEIN"/>
    <property type="match status" value="1"/>
</dbReference>
<dbReference type="PRINTS" id="PR00081">
    <property type="entry name" value="GDHRDH"/>
</dbReference>
<accession>A0A5E7BYM8</accession>
<evidence type="ECO:0000259" key="4">
    <source>
        <dbReference type="SMART" id="SM00822"/>
    </source>
</evidence>
<dbReference type="NCBIfam" id="NF004824">
    <property type="entry name" value="PRK06180.1"/>
    <property type="match status" value="1"/>
</dbReference>
<comment type="similarity">
    <text evidence="1 3">Belongs to the short-chain dehydrogenases/reductases (SDR) family.</text>
</comment>
<protein>
    <submittedName>
        <fullName evidence="5">3-phenylpropionate-dihydrodiol/cinnamic acid-dihydrodiol dehydrogenase</fullName>
        <ecNumber evidence="5">1.3.1.87</ecNumber>
    </submittedName>
</protein>
<dbReference type="InterPro" id="IPR057326">
    <property type="entry name" value="KR_dom"/>
</dbReference>
<feature type="domain" description="Ketoreductase" evidence="4">
    <location>
        <begin position="7"/>
        <end position="183"/>
    </location>
</feature>
<dbReference type="EMBL" id="CABVHW010000006">
    <property type="protein sequence ID" value="VVN97266.1"/>
    <property type="molecule type" value="Genomic_DNA"/>
</dbReference>